<dbReference type="Gene3D" id="3.50.50.60">
    <property type="entry name" value="FAD/NAD(P)-binding domain"/>
    <property type="match status" value="2"/>
</dbReference>
<reference evidence="4 6" key="1">
    <citation type="submission" date="2015-09" db="EMBL/GenBank/DDBJ databases">
        <authorList>
            <consortium name="Pathogen Informatics"/>
        </authorList>
    </citation>
    <scope>NUCLEOTIDE SEQUENCE [LARGE SCALE GENOMIC DNA]</scope>
    <source>
        <strain evidence="4 6">2789STDY5834865</strain>
    </source>
</reference>
<gene>
    <name evidence="4" type="primary">trxB1_1</name>
    <name evidence="5" type="synonym">trxB1_2</name>
    <name evidence="4" type="ORF">ERS852480_03988</name>
    <name evidence="5" type="ORF">NCTC11224_02690</name>
</gene>
<dbReference type="PANTHER" id="PTHR48105">
    <property type="entry name" value="THIOREDOXIN REDUCTASE 1-RELATED-RELATED"/>
    <property type="match status" value="1"/>
</dbReference>
<name>A0A174QMN0_9FIRM</name>
<dbReference type="EMBL" id="CZAB01000048">
    <property type="protein sequence ID" value="CUP74493.1"/>
    <property type="molecule type" value="Genomic_DNA"/>
</dbReference>
<organism evidence="4 6">
    <name type="scientific">Enterocloster clostridioformis</name>
    <dbReference type="NCBI Taxonomy" id="1531"/>
    <lineage>
        <taxon>Bacteria</taxon>
        <taxon>Bacillati</taxon>
        <taxon>Bacillota</taxon>
        <taxon>Clostridia</taxon>
        <taxon>Lachnospirales</taxon>
        <taxon>Lachnospiraceae</taxon>
        <taxon>Enterocloster</taxon>
    </lineage>
</organism>
<dbReference type="InterPro" id="IPR036188">
    <property type="entry name" value="FAD/NAD-bd_sf"/>
</dbReference>
<evidence type="ECO:0000313" key="6">
    <source>
        <dbReference type="Proteomes" id="UP000095512"/>
    </source>
</evidence>
<evidence type="ECO:0000313" key="5">
    <source>
        <dbReference type="EMBL" id="SQB11333.1"/>
    </source>
</evidence>
<dbReference type="Pfam" id="PF07992">
    <property type="entry name" value="Pyr_redox_2"/>
    <property type="match status" value="1"/>
</dbReference>
<dbReference type="PRINTS" id="PR00368">
    <property type="entry name" value="FADPNR"/>
</dbReference>
<evidence type="ECO:0000256" key="1">
    <source>
        <dbReference type="ARBA" id="ARBA00022630"/>
    </source>
</evidence>
<keyword evidence="2 4" id="KW-0560">Oxidoreductase</keyword>
<evidence type="ECO:0000256" key="2">
    <source>
        <dbReference type="ARBA" id="ARBA00023002"/>
    </source>
</evidence>
<protein>
    <submittedName>
        <fullName evidence="4">Thioredoxin reductase TrxB</fullName>
        <ecNumber evidence="4">1.8.1.9</ecNumber>
    </submittedName>
</protein>
<feature type="domain" description="FAD/NAD(P)-binding" evidence="3">
    <location>
        <begin position="11"/>
        <end position="113"/>
    </location>
</feature>
<dbReference type="InterPro" id="IPR050097">
    <property type="entry name" value="Ferredoxin-NADP_redctase_2"/>
</dbReference>
<dbReference type="PRINTS" id="PR00469">
    <property type="entry name" value="PNDRDTASEII"/>
</dbReference>
<dbReference type="EMBL" id="UAVW01000009">
    <property type="protein sequence ID" value="SQB11333.1"/>
    <property type="molecule type" value="Genomic_DNA"/>
</dbReference>
<proteinExistence type="predicted"/>
<evidence type="ECO:0000259" key="3">
    <source>
        <dbReference type="Pfam" id="PF07992"/>
    </source>
</evidence>
<dbReference type="GO" id="GO:0004791">
    <property type="term" value="F:thioredoxin-disulfide reductase (NADPH) activity"/>
    <property type="evidence" value="ECO:0007669"/>
    <property type="project" value="UniProtKB-EC"/>
</dbReference>
<dbReference type="InterPro" id="IPR023753">
    <property type="entry name" value="FAD/NAD-binding_dom"/>
</dbReference>
<dbReference type="SUPFAM" id="SSF51905">
    <property type="entry name" value="FAD/NAD(P)-binding domain"/>
    <property type="match status" value="1"/>
</dbReference>
<dbReference type="Proteomes" id="UP000095512">
    <property type="component" value="Unassembled WGS sequence"/>
</dbReference>
<dbReference type="Proteomes" id="UP000251853">
    <property type="component" value="Unassembled WGS sequence"/>
</dbReference>
<evidence type="ECO:0000313" key="7">
    <source>
        <dbReference type="Proteomes" id="UP000251853"/>
    </source>
</evidence>
<evidence type="ECO:0000313" key="4">
    <source>
        <dbReference type="EMBL" id="CUP74493.1"/>
    </source>
</evidence>
<accession>A0A174QMN0</accession>
<keyword evidence="7" id="KW-1185">Reference proteome</keyword>
<dbReference type="EC" id="1.8.1.9" evidence="4"/>
<keyword evidence="1" id="KW-0285">Flavoprotein</keyword>
<dbReference type="AlphaFoldDB" id="A0A174QMN0"/>
<sequence>MKEQAEVFGAELLMAEVLDMELEQDVKVLHTTAGKYRALGVVLATGANPRKLGFKGEKEFQGRGVAYCATCDGEFFAGLEVFVIGGGFAAVEEGIFLTKYAKKVTLIVREDDFSCARTA</sequence>
<reference evidence="5 7" key="2">
    <citation type="submission" date="2018-06" db="EMBL/GenBank/DDBJ databases">
        <authorList>
            <consortium name="Pathogen Informatics"/>
            <person name="Doyle S."/>
        </authorList>
    </citation>
    <scope>NUCLEOTIDE SEQUENCE [LARGE SCALE GENOMIC DNA]</scope>
    <source>
        <strain evidence="5 7">NCTC11224</strain>
    </source>
</reference>